<name>A0ABN3V909_9PSEU</name>
<feature type="domain" description="Transcription regulator PadR N-terminal" evidence="1">
    <location>
        <begin position="19"/>
        <end position="95"/>
    </location>
</feature>
<dbReference type="PANTHER" id="PTHR33169">
    <property type="entry name" value="PADR-FAMILY TRANSCRIPTIONAL REGULATOR"/>
    <property type="match status" value="1"/>
</dbReference>
<dbReference type="InterPro" id="IPR036388">
    <property type="entry name" value="WH-like_DNA-bd_sf"/>
</dbReference>
<dbReference type="Proteomes" id="UP001500979">
    <property type="component" value="Unassembled WGS sequence"/>
</dbReference>
<organism evidence="2 3">
    <name type="scientific">Saccharopolyspora taberi</name>
    <dbReference type="NCBI Taxonomy" id="60895"/>
    <lineage>
        <taxon>Bacteria</taxon>
        <taxon>Bacillati</taxon>
        <taxon>Actinomycetota</taxon>
        <taxon>Actinomycetes</taxon>
        <taxon>Pseudonocardiales</taxon>
        <taxon>Pseudonocardiaceae</taxon>
        <taxon>Saccharopolyspora</taxon>
    </lineage>
</organism>
<proteinExistence type="predicted"/>
<evidence type="ECO:0000313" key="3">
    <source>
        <dbReference type="Proteomes" id="UP001500979"/>
    </source>
</evidence>
<dbReference type="Gene3D" id="1.10.10.10">
    <property type="entry name" value="Winged helix-like DNA-binding domain superfamily/Winged helix DNA-binding domain"/>
    <property type="match status" value="1"/>
</dbReference>
<evidence type="ECO:0000313" key="2">
    <source>
        <dbReference type="EMBL" id="GAA2784318.1"/>
    </source>
</evidence>
<reference evidence="2 3" key="1">
    <citation type="journal article" date="2019" name="Int. J. Syst. Evol. Microbiol.">
        <title>The Global Catalogue of Microorganisms (GCM) 10K type strain sequencing project: providing services to taxonomists for standard genome sequencing and annotation.</title>
        <authorList>
            <consortium name="The Broad Institute Genomics Platform"/>
            <consortium name="The Broad Institute Genome Sequencing Center for Infectious Disease"/>
            <person name="Wu L."/>
            <person name="Ma J."/>
        </authorList>
    </citation>
    <scope>NUCLEOTIDE SEQUENCE [LARGE SCALE GENOMIC DNA]</scope>
    <source>
        <strain evidence="2 3">JCM 9383</strain>
    </source>
</reference>
<dbReference type="InterPro" id="IPR036390">
    <property type="entry name" value="WH_DNA-bd_sf"/>
</dbReference>
<keyword evidence="3" id="KW-1185">Reference proteome</keyword>
<comment type="caution">
    <text evidence="2">The sequence shown here is derived from an EMBL/GenBank/DDBJ whole genome shotgun (WGS) entry which is preliminary data.</text>
</comment>
<dbReference type="Pfam" id="PF03551">
    <property type="entry name" value="PadR"/>
    <property type="match status" value="1"/>
</dbReference>
<dbReference type="PANTHER" id="PTHR33169:SF14">
    <property type="entry name" value="TRANSCRIPTIONAL REGULATOR RV3488"/>
    <property type="match status" value="1"/>
</dbReference>
<accession>A0ABN3V909</accession>
<gene>
    <name evidence="2" type="ORF">GCM10010470_17980</name>
</gene>
<dbReference type="InterPro" id="IPR052509">
    <property type="entry name" value="Metal_resp_DNA-bind_regulator"/>
</dbReference>
<sequence length="195" mass="21794">MAESASGTASRPSATKLLVLGVVRMHGRAHGYQVRRELLSWSADKWANVRPGSIYNALRRLTADGLLAADESEPGAAGPERTTYRLTPDGETELDTLLRRTLLDPDCGIAVSAAIPFLPFLRRKELIDLLRHRRVRSRAALSTTEHLVEGNDEMGKPAHVRELFRLWAVSIEGDLRWIDELVERLEAGEYRLADD</sequence>
<dbReference type="RefSeq" id="WP_344679036.1">
    <property type="nucleotide sequence ID" value="NZ_BAAAUX010000010.1"/>
</dbReference>
<protein>
    <submittedName>
        <fullName evidence="2">PadR family transcriptional regulator</fullName>
    </submittedName>
</protein>
<dbReference type="InterPro" id="IPR005149">
    <property type="entry name" value="Tscrpt_reg_PadR_N"/>
</dbReference>
<dbReference type="SUPFAM" id="SSF46785">
    <property type="entry name" value="Winged helix' DNA-binding domain"/>
    <property type="match status" value="1"/>
</dbReference>
<evidence type="ECO:0000259" key="1">
    <source>
        <dbReference type="Pfam" id="PF03551"/>
    </source>
</evidence>
<dbReference type="EMBL" id="BAAAUX010000010">
    <property type="protein sequence ID" value="GAA2784318.1"/>
    <property type="molecule type" value="Genomic_DNA"/>
</dbReference>